<protein>
    <submittedName>
        <fullName evidence="1">Uncharacterized protein</fullName>
    </submittedName>
</protein>
<comment type="caution">
    <text evidence="1">The sequence shown here is derived from an EMBL/GenBank/DDBJ whole genome shotgun (WGS) entry which is preliminary data.</text>
</comment>
<name>A0A1V4ID55_9CLOT</name>
<sequence length="202" mass="23892">MSKFLGPIHYWLYNKIEFQNELVERVINYSEDNDIVPELRHELQQRYGNLEHSPLEEIIDESNIHGWLQERVSVVEYRLAYAVNSILAKDSNLLAELEDVFFVFGKENAPEDREYPADVFKYLNDRLLDGMPCDRANEIVSSEEIEVTWKRNVCVHQSYWEQVGGDISVYYKLRDSLVNGMLFGSELYYVIVDENTRKIERR</sequence>
<organism evidence="1 2">
    <name type="scientific">Clostridium oryzae</name>
    <dbReference type="NCBI Taxonomy" id="1450648"/>
    <lineage>
        <taxon>Bacteria</taxon>
        <taxon>Bacillati</taxon>
        <taxon>Bacillota</taxon>
        <taxon>Clostridia</taxon>
        <taxon>Eubacteriales</taxon>
        <taxon>Clostridiaceae</taxon>
        <taxon>Clostridium</taxon>
    </lineage>
</organism>
<dbReference type="OrthoDB" id="9777242at2"/>
<dbReference type="Proteomes" id="UP000190080">
    <property type="component" value="Unassembled WGS sequence"/>
</dbReference>
<proteinExistence type="predicted"/>
<dbReference type="AlphaFoldDB" id="A0A1V4ID55"/>
<gene>
    <name evidence="1" type="ORF">CLORY_38470</name>
</gene>
<accession>A0A1V4ID55</accession>
<dbReference type="STRING" id="1450648.CLORY_38470"/>
<dbReference type="EMBL" id="MZGV01000068">
    <property type="protein sequence ID" value="OPJ57938.1"/>
    <property type="molecule type" value="Genomic_DNA"/>
</dbReference>
<reference evidence="1 2" key="1">
    <citation type="submission" date="2017-03" db="EMBL/GenBank/DDBJ databases">
        <title>Genome sequence of Clostridium oryzae DSM 28571.</title>
        <authorList>
            <person name="Poehlein A."/>
            <person name="Daniel R."/>
        </authorList>
    </citation>
    <scope>NUCLEOTIDE SEQUENCE [LARGE SCALE GENOMIC DNA]</scope>
    <source>
        <strain evidence="1 2">DSM 28571</strain>
    </source>
</reference>
<keyword evidence="2" id="KW-1185">Reference proteome</keyword>
<dbReference type="RefSeq" id="WP_079427521.1">
    <property type="nucleotide sequence ID" value="NZ_MZGV01000068.1"/>
</dbReference>
<evidence type="ECO:0000313" key="1">
    <source>
        <dbReference type="EMBL" id="OPJ57938.1"/>
    </source>
</evidence>
<evidence type="ECO:0000313" key="2">
    <source>
        <dbReference type="Proteomes" id="UP000190080"/>
    </source>
</evidence>